<evidence type="ECO:0000313" key="2">
    <source>
        <dbReference type="Proteomes" id="UP000247586"/>
    </source>
</evidence>
<name>A0A2U9IR29_9CREN</name>
<reference evidence="1" key="1">
    <citation type="submission" date="2018-05" db="EMBL/GenBank/DDBJ databases">
        <title>Complete Genome Sequences of Extremely Thermoacidophilic, Metal-Mobilizing Type-Strain Members of the Archaeal Family Sulfolobaceae: Acidianus brierleyi DSM-1651T, Acidianus sulfidivorans DSM-18786T, Metallosphaera hakonensis DSM-7519T, and Metallosphaera prunae DSM-10039T.</title>
        <authorList>
            <person name="Counts J.A."/>
            <person name="Kelly R.M."/>
        </authorList>
    </citation>
    <scope>NUCLEOTIDE SEQUENCE [LARGE SCALE GENOMIC DNA]</scope>
    <source>
        <strain evidence="1">HO1-1</strain>
    </source>
</reference>
<protein>
    <submittedName>
        <fullName evidence="1">Uncharacterized protein</fullName>
    </submittedName>
</protein>
<gene>
    <name evidence="1" type="ORF">DFR87_00375</name>
</gene>
<evidence type="ECO:0000313" key="1">
    <source>
        <dbReference type="EMBL" id="AWR98417.1"/>
    </source>
</evidence>
<sequence>MQTMLSRVQVPVYSQERLESLAQVMALEQFKFISPNPEKLVQAAPSLLRGNRGKDYVYLTRSGEGLGSSRGGGRE</sequence>
<accession>A0A2U9IR29</accession>
<dbReference type="AlphaFoldDB" id="A0A2U9IR29"/>
<dbReference type="KEGG" id="mhk:DFR87_00375"/>
<dbReference type="EMBL" id="CP029287">
    <property type="protein sequence ID" value="AWR98417.1"/>
    <property type="molecule type" value="Genomic_DNA"/>
</dbReference>
<keyword evidence="2" id="KW-1185">Reference proteome</keyword>
<dbReference type="RefSeq" id="WP_054837176.1">
    <property type="nucleotide sequence ID" value="NZ_BBBA01000029.1"/>
</dbReference>
<dbReference type="Proteomes" id="UP000247586">
    <property type="component" value="Chromosome"/>
</dbReference>
<proteinExistence type="predicted"/>
<organism evidence="1 2">
    <name type="scientific">Metallosphaera hakonensis JCM 8857 = DSM 7519</name>
    <dbReference type="NCBI Taxonomy" id="1293036"/>
    <lineage>
        <taxon>Archaea</taxon>
        <taxon>Thermoproteota</taxon>
        <taxon>Thermoprotei</taxon>
        <taxon>Sulfolobales</taxon>
        <taxon>Sulfolobaceae</taxon>
        <taxon>Metallosphaera</taxon>
    </lineage>
</organism>